<feature type="region of interest" description="Disordered" evidence="9">
    <location>
        <begin position="370"/>
        <end position="439"/>
    </location>
</feature>
<feature type="compositionally biased region" description="Polar residues" evidence="9">
    <location>
        <begin position="896"/>
        <end position="906"/>
    </location>
</feature>
<feature type="compositionally biased region" description="Pro residues" evidence="9">
    <location>
        <begin position="242"/>
        <end position="253"/>
    </location>
</feature>
<dbReference type="GO" id="GO:0005737">
    <property type="term" value="C:cytoplasm"/>
    <property type="evidence" value="ECO:0007669"/>
    <property type="project" value="UniProtKB-SubCell"/>
</dbReference>
<keyword evidence="5 8" id="KW-0963">Cytoplasm</keyword>
<evidence type="ECO:0000256" key="5">
    <source>
        <dbReference type="ARBA" id="ARBA00022490"/>
    </source>
</evidence>
<feature type="compositionally biased region" description="Basic residues" evidence="9">
    <location>
        <begin position="24"/>
        <end position="34"/>
    </location>
</feature>
<dbReference type="EMBL" id="JAHFYH010000055">
    <property type="protein sequence ID" value="KAH0217608.1"/>
    <property type="molecule type" value="Genomic_DNA"/>
</dbReference>
<feature type="region of interest" description="Disordered" evidence="9">
    <location>
        <begin position="1095"/>
        <end position="1153"/>
    </location>
</feature>
<evidence type="ECO:0000313" key="11">
    <source>
        <dbReference type="Proteomes" id="UP000767238"/>
    </source>
</evidence>
<dbReference type="InterPro" id="IPR051195">
    <property type="entry name" value="Fungal_stress_NST1"/>
</dbReference>
<feature type="region of interest" description="Disordered" evidence="9">
    <location>
        <begin position="232"/>
        <end position="330"/>
    </location>
</feature>
<organism evidence="10 11">
    <name type="scientific">Aureobasidium melanogenum</name>
    <name type="common">Aureobasidium pullulans var. melanogenum</name>
    <dbReference type="NCBI Taxonomy" id="46634"/>
    <lineage>
        <taxon>Eukaryota</taxon>
        <taxon>Fungi</taxon>
        <taxon>Dikarya</taxon>
        <taxon>Ascomycota</taxon>
        <taxon>Pezizomycotina</taxon>
        <taxon>Dothideomycetes</taxon>
        <taxon>Dothideomycetidae</taxon>
        <taxon>Dothideales</taxon>
        <taxon>Saccotheciaceae</taxon>
        <taxon>Aureobasidium</taxon>
    </lineage>
</organism>
<keyword evidence="7 8" id="KW-0175">Coiled coil</keyword>
<gene>
    <name evidence="10" type="ORF">KCV03_g6973</name>
</gene>
<dbReference type="PANTHER" id="PTHR31780">
    <property type="entry name" value="STRESS RESPONSE PROTEIN NST1-RELATED"/>
    <property type="match status" value="1"/>
</dbReference>
<comment type="function">
    <text evidence="1 8">May act as a negative regulator of salt tolerance.</text>
</comment>
<sequence>MAHTQASNGLTSTHDPSHPPTTVNRKKQKRRAKQQAKLNHGSDEAFSDQHSHLSQPPSLPEALSDEDQDHVQLSYSARPPLINGANLYPSNDDSVEPSRKKRNKKKKRGSSNHSAYPDHLRPAMHQSPIPHSLPMSTGALRSTQRSSRQDRIWNTSTQEERERIKQFWLTLSEEERKSLLKIEKEAVLRKMKEQQKHSCSCTVCGRKRIAIEEELEVLYDAYYDELEQYAHHQSGEPGHGMLPPPRSLPPPHLHPSSAVPLPLSTHHHRPHHRTSPVQEIMDDEDDDQEDEGDEVDSQGMSEEEEEEYSDEEDLYSDEEDEPEDVPRGIGNDFFNFGNSLTVKGGILTVADDLLKNDGKKFIEMMEQLAERRMQREQEAEYQSAQPSHTYTSNGHEPPLDDEEYDDEEYDEEEYDEDSQDEEEEDETGGMTEEQRMEEGRRMFQIFAARMFEQRVLTAYREKVAAERQQKLLEELEDEDKKKEEREAKKARDAEKKKNKKLAQKQAKAEEKAKKDAEKAAEEAAAKAIEQAKQEEAKQKKEEQRKKKEAERKAQEEERQRKEAERLKRQQEERERQQEAERKLREQKALEKKQKEEARQKEREEREAREKEAKEKKAQAERERKERDAKAKADREARNQQTPQMAKRPSQAGMVAVPPGLLSKQASSGMSSPHVPVATPAMPKPSTPAQPRQSSFQGQNATSPKTQQGPAIAPTKSTSPGTALNQSMPRAIFQKPQNQQPFAQHQPISPAGQLPPPSMYPQHQNNGFSGFPTSMAGFPGFGAPHGPMMHHRPSLPGFSNGPFGSGPFQPVHSANSMPTPPPGMSGLGVMAQGRGFPLDSPPGFQQQMPPVGSPTAPPGFGQTRHSIASHSRTHSSDKNTFDSISSPAPITRPTPIQRPSSMRPNNSDMDDLSKHLGSSALLDDTDDPLPSVPESRRASAITGPRGFGSPVFSQNQPRMDAFGANSSWTSPSMFGAPPGFSTPSSSWNPNASSGWSSMPFGSLGHRPSGPNRPLTIRIAVCNACKALSAREPTPDNYHSVETLLRQIESTRVMLDSPITIKEIEAICETEGDAQNGGGFLHARHEASTPGGFAVKFEPDAGTPGSGRHSHSLGPISSPVPSHSVPAAGFGGPTAMGRGTSFQSLGSAMATSGSS</sequence>
<dbReference type="OrthoDB" id="21629at2759"/>
<reference evidence="10" key="2">
    <citation type="submission" date="2021-08" db="EMBL/GenBank/DDBJ databases">
        <authorList>
            <person name="Gostincar C."/>
            <person name="Sun X."/>
            <person name="Song Z."/>
            <person name="Gunde-Cimerman N."/>
        </authorList>
    </citation>
    <scope>NUCLEOTIDE SEQUENCE</scope>
    <source>
        <strain evidence="10">EXF-8016</strain>
    </source>
</reference>
<comment type="subcellular location">
    <subcellularLocation>
        <location evidence="2 8">Cytoplasm</location>
    </subcellularLocation>
</comment>
<feature type="compositionally biased region" description="Basic and acidic residues" evidence="9">
    <location>
        <begin position="506"/>
        <end position="637"/>
    </location>
</feature>
<evidence type="ECO:0000256" key="3">
    <source>
        <dbReference type="ARBA" id="ARBA00007112"/>
    </source>
</evidence>
<feature type="compositionally biased region" description="Low complexity" evidence="9">
    <location>
        <begin position="1113"/>
        <end position="1124"/>
    </location>
</feature>
<evidence type="ECO:0000256" key="8">
    <source>
        <dbReference type="RuleBase" id="RU049441"/>
    </source>
</evidence>
<feature type="region of interest" description="Disordered" evidence="9">
    <location>
        <begin position="1"/>
        <end position="157"/>
    </location>
</feature>
<evidence type="ECO:0000256" key="7">
    <source>
        <dbReference type="ARBA" id="ARBA00023054"/>
    </source>
</evidence>
<feature type="compositionally biased region" description="Polar residues" evidence="9">
    <location>
        <begin position="1138"/>
        <end position="1153"/>
    </location>
</feature>
<feature type="compositionally biased region" description="Polar residues" evidence="9">
    <location>
        <begin position="139"/>
        <end position="157"/>
    </location>
</feature>
<dbReference type="InterPro" id="IPR025279">
    <property type="entry name" value="NST1"/>
</dbReference>
<evidence type="ECO:0000313" key="10">
    <source>
        <dbReference type="EMBL" id="KAH0217608.1"/>
    </source>
</evidence>
<feature type="non-terminal residue" evidence="10">
    <location>
        <position position="1"/>
    </location>
</feature>
<feature type="region of interest" description="Disordered" evidence="9">
    <location>
        <begin position="472"/>
        <end position="723"/>
    </location>
</feature>
<accession>A0A9P8GC12</accession>
<feature type="region of interest" description="Disordered" evidence="9">
    <location>
        <begin position="736"/>
        <end position="766"/>
    </location>
</feature>
<proteinExistence type="inferred from homology"/>
<feature type="compositionally biased region" description="Acidic residues" evidence="9">
    <location>
        <begin position="399"/>
        <end position="427"/>
    </location>
</feature>
<evidence type="ECO:0000256" key="4">
    <source>
        <dbReference type="ARBA" id="ARBA00020733"/>
    </source>
</evidence>
<protein>
    <recommendedName>
        <fullName evidence="4 8">Stress response protein NST1</fullName>
    </recommendedName>
</protein>
<feature type="compositionally biased region" description="Polar residues" evidence="9">
    <location>
        <begin position="736"/>
        <end position="746"/>
    </location>
</feature>
<feature type="compositionally biased region" description="Low complexity" evidence="9">
    <location>
        <begin position="254"/>
        <end position="264"/>
    </location>
</feature>
<feature type="compositionally biased region" description="Polar residues" evidence="9">
    <location>
        <begin position="382"/>
        <end position="394"/>
    </location>
</feature>
<dbReference type="PANTHER" id="PTHR31780:SF10">
    <property type="entry name" value="LD36051P"/>
    <property type="match status" value="1"/>
</dbReference>
<dbReference type="Proteomes" id="UP000767238">
    <property type="component" value="Unassembled WGS sequence"/>
</dbReference>
<dbReference type="AlphaFoldDB" id="A0A9P8GC12"/>
<comment type="caution">
    <text evidence="10">The sequence shown here is derived from an EMBL/GenBank/DDBJ whole genome shotgun (WGS) entry which is preliminary data.</text>
</comment>
<dbReference type="Pfam" id="PF13945">
    <property type="entry name" value="NST1"/>
    <property type="match status" value="1"/>
</dbReference>
<evidence type="ECO:0000256" key="1">
    <source>
        <dbReference type="ARBA" id="ARBA00002545"/>
    </source>
</evidence>
<name>A0A9P8GC12_AURME</name>
<feature type="compositionally biased region" description="Polar residues" evidence="9">
    <location>
        <begin position="688"/>
        <end position="723"/>
    </location>
</feature>
<feature type="compositionally biased region" description="Basic and acidic residues" evidence="9">
    <location>
        <begin position="472"/>
        <end position="495"/>
    </location>
</feature>
<feature type="compositionally biased region" description="Polar residues" evidence="9">
    <location>
        <begin position="1"/>
        <end position="10"/>
    </location>
</feature>
<evidence type="ECO:0000256" key="2">
    <source>
        <dbReference type="ARBA" id="ARBA00004496"/>
    </source>
</evidence>
<reference evidence="10" key="1">
    <citation type="journal article" date="2021" name="J Fungi (Basel)">
        <title>Virulence traits and population genomics of the black yeast Aureobasidium melanogenum.</title>
        <authorList>
            <person name="Cernosa A."/>
            <person name="Sun X."/>
            <person name="Gostincar C."/>
            <person name="Fang C."/>
            <person name="Gunde-Cimerman N."/>
            <person name="Song Z."/>
        </authorList>
    </citation>
    <scope>NUCLEOTIDE SEQUENCE</scope>
    <source>
        <strain evidence="10">EXF-8016</strain>
    </source>
</reference>
<feature type="compositionally biased region" description="Basic and acidic residues" evidence="9">
    <location>
        <begin position="40"/>
        <end position="51"/>
    </location>
</feature>
<feature type="compositionally biased region" description="Basic residues" evidence="9">
    <location>
        <begin position="265"/>
        <end position="274"/>
    </location>
</feature>
<feature type="compositionally biased region" description="Acidic residues" evidence="9">
    <location>
        <begin position="280"/>
        <end position="323"/>
    </location>
</feature>
<evidence type="ECO:0000256" key="9">
    <source>
        <dbReference type="SAM" id="MobiDB-lite"/>
    </source>
</evidence>
<comment type="similarity">
    <text evidence="3 8">Belongs to the NST1 family.</text>
</comment>
<evidence type="ECO:0000256" key="6">
    <source>
        <dbReference type="ARBA" id="ARBA00023016"/>
    </source>
</evidence>
<keyword evidence="6 8" id="KW-0346">Stress response</keyword>
<feature type="compositionally biased region" description="Basic residues" evidence="9">
    <location>
        <begin position="99"/>
        <end position="110"/>
    </location>
</feature>
<feature type="region of interest" description="Disordered" evidence="9">
    <location>
        <begin position="834"/>
        <end position="953"/>
    </location>
</feature>